<dbReference type="CDD" id="cd01428">
    <property type="entry name" value="ADK"/>
    <property type="match status" value="1"/>
</dbReference>
<proteinExistence type="inferred from homology"/>
<dbReference type="Gene3D" id="3.40.50.300">
    <property type="entry name" value="P-loop containing nucleotide triphosphate hydrolases"/>
    <property type="match status" value="1"/>
</dbReference>
<dbReference type="InterPro" id="IPR000850">
    <property type="entry name" value="Adenylat/UMP-CMP_kin"/>
</dbReference>
<feature type="non-terminal residue" evidence="7">
    <location>
        <position position="1"/>
    </location>
</feature>
<evidence type="ECO:0000256" key="3">
    <source>
        <dbReference type="ARBA" id="ARBA00022679"/>
    </source>
</evidence>
<dbReference type="GO" id="GO:0004017">
    <property type="term" value="F:AMP kinase activity"/>
    <property type="evidence" value="ECO:0007669"/>
    <property type="project" value="UniProtKB-EC"/>
</dbReference>
<dbReference type="Pfam" id="PF00406">
    <property type="entry name" value="ADK"/>
    <property type="match status" value="1"/>
</dbReference>
<protein>
    <recommendedName>
        <fullName evidence="2">adenylate kinase</fullName>
        <ecNumber evidence="2">2.7.4.3</ecNumber>
    </recommendedName>
</protein>
<dbReference type="Proteomes" id="UP000824469">
    <property type="component" value="Unassembled WGS sequence"/>
</dbReference>
<keyword evidence="4" id="KW-0547">Nucleotide-binding</keyword>
<reference evidence="7 8" key="1">
    <citation type="journal article" date="2021" name="Nat. Plants">
        <title>The Taxus genome provides insights into paclitaxel biosynthesis.</title>
        <authorList>
            <person name="Xiong X."/>
            <person name="Gou J."/>
            <person name="Liao Q."/>
            <person name="Li Y."/>
            <person name="Zhou Q."/>
            <person name="Bi G."/>
            <person name="Li C."/>
            <person name="Du R."/>
            <person name="Wang X."/>
            <person name="Sun T."/>
            <person name="Guo L."/>
            <person name="Liang H."/>
            <person name="Lu P."/>
            <person name="Wu Y."/>
            <person name="Zhang Z."/>
            <person name="Ro D.K."/>
            <person name="Shang Y."/>
            <person name="Huang S."/>
            <person name="Yan J."/>
        </authorList>
    </citation>
    <scope>NUCLEOTIDE SEQUENCE [LARGE SCALE GENOMIC DNA]</scope>
    <source>
        <strain evidence="7">Ta-2019</strain>
    </source>
</reference>
<keyword evidence="5 6" id="KW-0418">Kinase</keyword>
<keyword evidence="8" id="KW-1185">Reference proteome</keyword>
<gene>
    <name evidence="7" type="ORF">KI387_013827</name>
</gene>
<comment type="similarity">
    <text evidence="1 6">Belongs to the adenylate kinase family.</text>
</comment>
<keyword evidence="3 6" id="KW-0808">Transferase</keyword>
<dbReference type="EMBL" id="JAHRHJ020000009">
    <property type="protein sequence ID" value="KAH9302244.1"/>
    <property type="molecule type" value="Genomic_DNA"/>
</dbReference>
<dbReference type="InterPro" id="IPR027417">
    <property type="entry name" value="P-loop_NTPase"/>
</dbReference>
<evidence type="ECO:0000256" key="6">
    <source>
        <dbReference type="RuleBase" id="RU003330"/>
    </source>
</evidence>
<name>A0AA38FDJ0_TAXCH</name>
<comment type="caution">
    <text evidence="7">The sequence shown here is derived from an EMBL/GenBank/DDBJ whole genome shotgun (WGS) entry which is preliminary data.</text>
</comment>
<accession>A0AA38FDJ0</accession>
<dbReference type="InterPro" id="IPR033690">
    <property type="entry name" value="Adenylat_kinase_CS"/>
</dbReference>
<dbReference type="AlphaFoldDB" id="A0AA38FDJ0"/>
<sequence>LSAFVSHGKLLPDNIIFKLLSKRWELGDSIGETGFILDGFPRTRIQAKILDRVADIDMAINFKCKEEDNLIKRCLGRRTCAQCGRTFNIANTDAKIHMPSMGPPCACLGKLITSTSDTEEILKEKLRIYSEQLEEFFLITESPMEAMAISQSIVAVEQLIVAVVQSIVAVEQLTVAIVQSIVAAEQLTVTVVQSIVAVLKPHRRLSNCLLQKVSVLSQDREKRGFETVANISTFIIYFWTSWQFSKAKRINPGLMDVNNHQEWAEELQNENLLLY</sequence>
<dbReference type="PRINTS" id="PR00094">
    <property type="entry name" value="ADENYLTKNASE"/>
</dbReference>
<evidence type="ECO:0000256" key="2">
    <source>
        <dbReference type="ARBA" id="ARBA00012955"/>
    </source>
</evidence>
<dbReference type="PROSITE" id="PS00113">
    <property type="entry name" value="ADENYLATE_KINASE"/>
    <property type="match status" value="1"/>
</dbReference>
<organism evidence="7 8">
    <name type="scientific">Taxus chinensis</name>
    <name type="common">Chinese yew</name>
    <name type="synonym">Taxus wallichiana var. chinensis</name>
    <dbReference type="NCBI Taxonomy" id="29808"/>
    <lineage>
        <taxon>Eukaryota</taxon>
        <taxon>Viridiplantae</taxon>
        <taxon>Streptophyta</taxon>
        <taxon>Embryophyta</taxon>
        <taxon>Tracheophyta</taxon>
        <taxon>Spermatophyta</taxon>
        <taxon>Pinopsida</taxon>
        <taxon>Pinidae</taxon>
        <taxon>Conifers II</taxon>
        <taxon>Cupressales</taxon>
        <taxon>Taxaceae</taxon>
        <taxon>Taxus</taxon>
    </lineage>
</organism>
<evidence type="ECO:0000313" key="7">
    <source>
        <dbReference type="EMBL" id="KAH9302244.1"/>
    </source>
</evidence>
<dbReference type="SUPFAM" id="SSF52540">
    <property type="entry name" value="P-loop containing nucleoside triphosphate hydrolases"/>
    <property type="match status" value="1"/>
</dbReference>
<evidence type="ECO:0000256" key="5">
    <source>
        <dbReference type="ARBA" id="ARBA00022777"/>
    </source>
</evidence>
<evidence type="ECO:0000256" key="1">
    <source>
        <dbReference type="ARBA" id="ARBA00007220"/>
    </source>
</evidence>
<dbReference type="PANTHER" id="PTHR23359">
    <property type="entry name" value="NUCLEOTIDE KINASE"/>
    <property type="match status" value="1"/>
</dbReference>
<evidence type="ECO:0000256" key="4">
    <source>
        <dbReference type="ARBA" id="ARBA00022741"/>
    </source>
</evidence>
<dbReference type="GO" id="GO:0005524">
    <property type="term" value="F:ATP binding"/>
    <property type="evidence" value="ECO:0007669"/>
    <property type="project" value="InterPro"/>
</dbReference>
<dbReference type="EC" id="2.7.4.3" evidence="2"/>
<evidence type="ECO:0000313" key="8">
    <source>
        <dbReference type="Proteomes" id="UP000824469"/>
    </source>
</evidence>